<evidence type="ECO:0000256" key="1">
    <source>
        <dbReference type="PROSITE-ProRule" id="PRU00339"/>
    </source>
</evidence>
<gene>
    <name evidence="3" type="ORF">ACFO5Q_00495</name>
</gene>
<organism evidence="3 4">
    <name type="scientific">Kordiimonas lipolytica</name>
    <dbReference type="NCBI Taxonomy" id="1662421"/>
    <lineage>
        <taxon>Bacteria</taxon>
        <taxon>Pseudomonadati</taxon>
        <taxon>Pseudomonadota</taxon>
        <taxon>Alphaproteobacteria</taxon>
        <taxon>Kordiimonadales</taxon>
        <taxon>Kordiimonadaceae</taxon>
        <taxon>Kordiimonas</taxon>
    </lineage>
</organism>
<comment type="caution">
    <text evidence="3">The sequence shown here is derived from an EMBL/GenBank/DDBJ whole genome shotgun (WGS) entry which is preliminary data.</text>
</comment>
<reference evidence="4" key="1">
    <citation type="journal article" date="2019" name="Int. J. Syst. Evol. Microbiol.">
        <title>The Global Catalogue of Microorganisms (GCM) 10K type strain sequencing project: providing services to taxonomists for standard genome sequencing and annotation.</title>
        <authorList>
            <consortium name="The Broad Institute Genomics Platform"/>
            <consortium name="The Broad Institute Genome Sequencing Center for Infectious Disease"/>
            <person name="Wu L."/>
            <person name="Ma J."/>
        </authorList>
    </citation>
    <scope>NUCLEOTIDE SEQUENCE [LARGE SCALE GENOMIC DNA]</scope>
    <source>
        <strain evidence="4">CGMCC 1.15304</strain>
    </source>
</reference>
<feature type="repeat" description="TPR" evidence="1">
    <location>
        <begin position="93"/>
        <end position="126"/>
    </location>
</feature>
<evidence type="ECO:0000313" key="4">
    <source>
        <dbReference type="Proteomes" id="UP001595776"/>
    </source>
</evidence>
<dbReference type="Gene3D" id="1.25.40.10">
    <property type="entry name" value="Tetratricopeptide repeat domain"/>
    <property type="match status" value="1"/>
</dbReference>
<feature type="chain" id="PRO_5046910248" description="Tetratricopeptide repeat-containing protein" evidence="2">
    <location>
        <begin position="43"/>
        <end position="545"/>
    </location>
</feature>
<keyword evidence="2" id="KW-0732">Signal</keyword>
<keyword evidence="4" id="KW-1185">Reference proteome</keyword>
<dbReference type="RefSeq" id="WP_068150622.1">
    <property type="nucleotide sequence ID" value="NZ_JBHSCR010000001.1"/>
</dbReference>
<dbReference type="InterPro" id="IPR019734">
    <property type="entry name" value="TPR_rpt"/>
</dbReference>
<protein>
    <recommendedName>
        <fullName evidence="5">Tetratricopeptide repeat-containing protein</fullName>
    </recommendedName>
</protein>
<dbReference type="SMART" id="SM00028">
    <property type="entry name" value="TPR"/>
    <property type="match status" value="3"/>
</dbReference>
<name>A0ABV8U616_9PROT</name>
<proteinExistence type="predicted"/>
<dbReference type="PROSITE" id="PS50005">
    <property type="entry name" value="TPR"/>
    <property type="match status" value="1"/>
</dbReference>
<dbReference type="SUPFAM" id="SSF48452">
    <property type="entry name" value="TPR-like"/>
    <property type="match status" value="1"/>
</dbReference>
<dbReference type="InterPro" id="IPR011990">
    <property type="entry name" value="TPR-like_helical_dom_sf"/>
</dbReference>
<evidence type="ECO:0008006" key="5">
    <source>
        <dbReference type="Google" id="ProtNLM"/>
    </source>
</evidence>
<dbReference type="Pfam" id="PF13181">
    <property type="entry name" value="TPR_8"/>
    <property type="match status" value="2"/>
</dbReference>
<sequence>MRQRLSKLRSEFCKKSQKAVRLKIGIAAVGIASGLISMPAAAQVVCENAYKYFDDHSHWKRGVDDVVEPVVIREKRRQLNACVAVTSNDVNKGKALSRLGHLSLAEDNFQEAIQLYRRAVSAANWTVDSEIKFRDDLVGAIWESKDHRSYIREASYMLSHFGSRLGYLQELLYARRAMAHERLGNKKAALADFQQSALLDESLRKGTAAEQALRIMREQSWRPSCAVLDAYEFNAGDELTKIDDCLSSTNLPSIDKARAYRLQSLLYERDKDPDASYQSLLKLMRLPVDLPTYTDLDRGDLWFQGVQNDSSMMHRFLFHIIRQGDFSDLSAHIQDVESSYRSFLEKALAKGSPLEPSYSFFLSVGRNTNEEIATRFLLSSVGWLVQSGEAAIDAAKSLLDSRVYRVKGPGTKARLLMARADIHLRKQNLREADKDFAAVLPLAKEEGRTGIRRSSQRMRALIAANQARFSDAYDLMNKYFEGLPDTWPSMATPDLLEAEVLRTDFAARAGFVDEARKHIEILKGIYEQYGQPCEPCAQIEQNMAN</sequence>
<accession>A0ABV8U616</accession>
<keyword evidence="1" id="KW-0802">TPR repeat</keyword>
<evidence type="ECO:0000313" key="3">
    <source>
        <dbReference type="EMBL" id="MFC4346320.1"/>
    </source>
</evidence>
<evidence type="ECO:0000256" key="2">
    <source>
        <dbReference type="SAM" id="SignalP"/>
    </source>
</evidence>
<dbReference type="EMBL" id="JBHSCR010000001">
    <property type="protein sequence ID" value="MFC4346320.1"/>
    <property type="molecule type" value="Genomic_DNA"/>
</dbReference>
<dbReference type="Proteomes" id="UP001595776">
    <property type="component" value="Unassembled WGS sequence"/>
</dbReference>
<feature type="signal peptide" evidence="2">
    <location>
        <begin position="1"/>
        <end position="42"/>
    </location>
</feature>